<accession>A0A7W7Y2G2</accession>
<proteinExistence type="predicted"/>
<dbReference type="Proteomes" id="UP000519004">
    <property type="component" value="Unassembled WGS sequence"/>
</dbReference>
<feature type="region of interest" description="Disordered" evidence="1">
    <location>
        <begin position="87"/>
        <end position="114"/>
    </location>
</feature>
<dbReference type="EMBL" id="JACHHX010000032">
    <property type="protein sequence ID" value="MBB5016735.1"/>
    <property type="molecule type" value="Genomic_DNA"/>
</dbReference>
<dbReference type="RefSeq" id="WP_183949396.1">
    <property type="nucleotide sequence ID" value="NZ_JACHHX010000032.1"/>
</dbReference>
<evidence type="ECO:0000313" key="3">
    <source>
        <dbReference type="Proteomes" id="UP000519004"/>
    </source>
</evidence>
<evidence type="ECO:0000256" key="1">
    <source>
        <dbReference type="SAM" id="MobiDB-lite"/>
    </source>
</evidence>
<reference evidence="2 3" key="1">
    <citation type="submission" date="2020-08" db="EMBL/GenBank/DDBJ databases">
        <title>Genomic Encyclopedia of Type Strains, Phase IV (KMG-IV): sequencing the most valuable type-strain genomes for metagenomic binning, comparative biology and taxonomic classification.</title>
        <authorList>
            <person name="Goeker M."/>
        </authorList>
    </citation>
    <scope>NUCLEOTIDE SEQUENCE [LARGE SCALE GENOMIC DNA]</scope>
    <source>
        <strain evidence="2 3">DSM 25897</strain>
    </source>
</reference>
<dbReference type="AlphaFoldDB" id="A0A7W7Y2G2"/>
<name>A0A7W7Y2G2_9GAMM</name>
<keyword evidence="3" id="KW-1185">Reference proteome</keyword>
<gene>
    <name evidence="2" type="ORF">HNQ58_002658</name>
</gene>
<evidence type="ECO:0000313" key="2">
    <source>
        <dbReference type="EMBL" id="MBB5016735.1"/>
    </source>
</evidence>
<sequence>MVKQVKARRANRTPRVNSHTLWLAGLGAVSMARKQAVKAVALAQANIAGLRERAVTLAGELGGRVSAVKAEADARLRPLLARFGFGGKRKPAARKAPARRRPARAATGRRRKAA</sequence>
<protein>
    <submittedName>
        <fullName evidence="2">Uncharacterized protein</fullName>
    </submittedName>
</protein>
<organism evidence="2 3">
    <name type="scientific">Rehaibacterium terrae</name>
    <dbReference type="NCBI Taxonomy" id="1341696"/>
    <lineage>
        <taxon>Bacteria</taxon>
        <taxon>Pseudomonadati</taxon>
        <taxon>Pseudomonadota</taxon>
        <taxon>Gammaproteobacteria</taxon>
        <taxon>Lysobacterales</taxon>
        <taxon>Lysobacteraceae</taxon>
        <taxon>Rehaibacterium</taxon>
    </lineage>
</organism>
<comment type="caution">
    <text evidence="2">The sequence shown here is derived from an EMBL/GenBank/DDBJ whole genome shotgun (WGS) entry which is preliminary data.</text>
</comment>